<accession>X1KZL5</accession>
<dbReference type="GO" id="GO:0005634">
    <property type="term" value="C:nucleus"/>
    <property type="evidence" value="ECO:0007669"/>
    <property type="project" value="TreeGrafter"/>
</dbReference>
<dbReference type="GO" id="GO:0032259">
    <property type="term" value="P:methylation"/>
    <property type="evidence" value="ECO:0007669"/>
    <property type="project" value="UniProtKB-KW"/>
</dbReference>
<dbReference type="PANTHER" id="PTHR10629">
    <property type="entry name" value="CYTOSINE-SPECIFIC METHYLTRANSFERASE"/>
    <property type="match status" value="1"/>
</dbReference>
<evidence type="ECO:0000256" key="4">
    <source>
        <dbReference type="ARBA" id="ARBA00022691"/>
    </source>
</evidence>
<reference evidence="5" key="1">
    <citation type="journal article" date="2014" name="Front. Microbiol.">
        <title>High frequency of phylogenetically diverse reductive dehalogenase-homologous genes in deep subseafloor sedimentary metagenomes.</title>
        <authorList>
            <person name="Kawai M."/>
            <person name="Futagami T."/>
            <person name="Toyoda A."/>
            <person name="Takaki Y."/>
            <person name="Nishi S."/>
            <person name="Hori S."/>
            <person name="Arai W."/>
            <person name="Tsubouchi T."/>
            <person name="Morono Y."/>
            <person name="Uchiyama I."/>
            <person name="Ito T."/>
            <person name="Fujiyama A."/>
            <person name="Inagaki F."/>
            <person name="Takami H."/>
        </authorList>
    </citation>
    <scope>NUCLEOTIDE SEQUENCE</scope>
    <source>
        <strain evidence="5">Expedition CK06-06</strain>
    </source>
</reference>
<dbReference type="InterPro" id="IPR029063">
    <property type="entry name" value="SAM-dependent_MTases_sf"/>
</dbReference>
<dbReference type="Pfam" id="PF00145">
    <property type="entry name" value="DNA_methylase"/>
    <property type="match status" value="1"/>
</dbReference>
<organism evidence="5">
    <name type="scientific">marine sediment metagenome</name>
    <dbReference type="NCBI Taxonomy" id="412755"/>
    <lineage>
        <taxon>unclassified sequences</taxon>
        <taxon>metagenomes</taxon>
        <taxon>ecological metagenomes</taxon>
    </lineage>
</organism>
<evidence type="ECO:0000256" key="2">
    <source>
        <dbReference type="ARBA" id="ARBA00022603"/>
    </source>
</evidence>
<dbReference type="GO" id="GO:0003886">
    <property type="term" value="F:DNA (cytosine-5-)-methyltransferase activity"/>
    <property type="evidence" value="ECO:0007669"/>
    <property type="project" value="UniProtKB-EC"/>
</dbReference>
<dbReference type="GO" id="GO:0044027">
    <property type="term" value="P:negative regulation of gene expression via chromosomal CpG island methylation"/>
    <property type="evidence" value="ECO:0007669"/>
    <property type="project" value="TreeGrafter"/>
</dbReference>
<evidence type="ECO:0000256" key="1">
    <source>
        <dbReference type="ARBA" id="ARBA00011975"/>
    </source>
</evidence>
<keyword evidence="3" id="KW-0808">Transferase</keyword>
<keyword evidence="2" id="KW-0489">Methyltransferase</keyword>
<proteinExistence type="predicted"/>
<dbReference type="PANTHER" id="PTHR10629:SF52">
    <property type="entry name" value="DNA (CYTOSINE-5)-METHYLTRANSFERASE 1"/>
    <property type="match status" value="1"/>
</dbReference>
<dbReference type="SUPFAM" id="SSF53335">
    <property type="entry name" value="S-adenosyl-L-methionine-dependent methyltransferases"/>
    <property type="match status" value="1"/>
</dbReference>
<name>X1KZL5_9ZZZZ</name>
<protein>
    <recommendedName>
        <fullName evidence="1">DNA (cytosine-5-)-methyltransferase</fullName>
        <ecNumber evidence="1">2.1.1.37</ecNumber>
    </recommendedName>
</protein>
<gene>
    <name evidence="5" type="ORF">S06H3_15764</name>
</gene>
<dbReference type="GO" id="GO:0003677">
    <property type="term" value="F:DNA binding"/>
    <property type="evidence" value="ECO:0007669"/>
    <property type="project" value="TreeGrafter"/>
</dbReference>
<dbReference type="InterPro" id="IPR050390">
    <property type="entry name" value="C5-Methyltransferase"/>
</dbReference>
<comment type="caution">
    <text evidence="5">The sequence shown here is derived from an EMBL/GenBank/DDBJ whole genome shotgun (WGS) entry which is preliminary data.</text>
</comment>
<evidence type="ECO:0000313" key="5">
    <source>
        <dbReference type="EMBL" id="GAI12487.1"/>
    </source>
</evidence>
<dbReference type="Gene3D" id="3.90.120.10">
    <property type="entry name" value="DNA Methylase, subunit A, domain 2"/>
    <property type="match status" value="1"/>
</dbReference>
<dbReference type="AlphaFoldDB" id="X1KZL5"/>
<dbReference type="EC" id="2.1.1.37" evidence="1"/>
<evidence type="ECO:0000256" key="3">
    <source>
        <dbReference type="ARBA" id="ARBA00022679"/>
    </source>
</evidence>
<dbReference type="EMBL" id="BARV01007769">
    <property type="protein sequence ID" value="GAI12487.1"/>
    <property type="molecule type" value="Genomic_DNA"/>
</dbReference>
<dbReference type="InterPro" id="IPR001525">
    <property type="entry name" value="C5_MeTfrase"/>
</dbReference>
<sequence length="174" mass="19508">MLCAANYGVPQKRKRCIGGNYPIPDATHTKNGKTLSNWYLKPWVKFGKIKSGNGAKPISKRGLAGAFRRTNEMGKKGNNFVIQFVDDDDVLPTFTSTSYHGLRASSTVIYDRGLLRQLSWIECVRAQSFPDNYIFRGTRAQKYRQLGDAVPPLLAKAVGRAIRDEGSQNKRRGR</sequence>
<keyword evidence="4" id="KW-0949">S-adenosyl-L-methionine</keyword>